<dbReference type="PROSITE" id="PS50143">
    <property type="entry name" value="BIR_REPEAT_2"/>
    <property type="match status" value="2"/>
</dbReference>
<keyword evidence="1" id="KW-0479">Metal-binding</keyword>
<feature type="compositionally biased region" description="Acidic residues" evidence="3">
    <location>
        <begin position="405"/>
        <end position="424"/>
    </location>
</feature>
<dbReference type="Pfam" id="PF00653">
    <property type="entry name" value="BIR"/>
    <property type="match status" value="2"/>
</dbReference>
<feature type="compositionally biased region" description="Basic and acidic residues" evidence="3">
    <location>
        <begin position="681"/>
        <end position="694"/>
    </location>
</feature>
<dbReference type="GO" id="GO:0046872">
    <property type="term" value="F:metal ion binding"/>
    <property type="evidence" value="ECO:0007669"/>
    <property type="project" value="UniProtKB-KW"/>
</dbReference>
<sequence>METFAARLASFDLVLHPERRRTSSAKSVKPISWPHSRPSPAELKLAHAGFYYNPYETNPDNTTCYLCQRALDGWESEDNPITEHLKHSKDCGWAIMMDIEQHSSNPAEIEDPTSDRIAQARQATFGDQWPHDGKRGWVCQSEKMVEGGWYFCPTEESNDLASCAYCKLSLDGWEPKDDPFEEHYRRSADCSFFVFAQPPGKKSKSSRSKKSRVSKASSRLSTQSTVSEAPMAKLDNQMDEDDIPQPPTKTKASKKSSKSKTKASKSKKDDTLEPDNQMDLDTVEYAQPEPAKPKRTRDKKRSSEEMDPEESNIAIAEESHQSEPPTKKRATKSRNSATQREDNTRSDVAIADMHEPDDEALLEAEAKKGRAATKKKTSSRGRKVSEDSLVETAARQARLPRDSEIDAAIEAELEVGEPMVDEPPAETHKPSKKSKSKKKTKKAAEEPPKLQHDTAERNEEQELRRVDDDEFIYRRTSDVHLPAEQPKPAKSTTKQRTSKEASLSEKKTPESPKSRLATKVDAADGDAEADRRHQGSFVSVEVTARNPEQDFEPETRDSGFQTKKATKKSSTSKAKKTSHTRAVSPESLERSEAATPASERPETRHSLKSEAPLQFEQRKSSRHSQDDVQEQELEPESEPELEQDPEDDVEQDREVDPELEPQLEVNETPVRRRSSKVPPKTTERFSDIPQEKQFAKSIAETRTLNSHKVPQARINSARQESDAVSPLPSPSRGSPSSSPQSSDAENQPPTIQPSALRTQAASPSKEKVVRIPLATSTPSPSKRNVNSGALKTLHPWTPIDIDEILYASMSDKENVDVGAALNSIKGDLTSPEKKMTVEEWIFWHARNGEEKLKRECERLVSQFEKEGARAMRAVEGIECID</sequence>
<keyword evidence="2" id="KW-0862">Zinc</keyword>
<dbReference type="Proteomes" id="UP000654922">
    <property type="component" value="Unassembled WGS sequence"/>
</dbReference>
<evidence type="ECO:0008006" key="6">
    <source>
        <dbReference type="Google" id="ProtNLM"/>
    </source>
</evidence>
<name>A0A8H6Q4V2_9EURO</name>
<feature type="compositionally biased region" description="Basic residues" evidence="3">
    <location>
        <begin position="201"/>
        <end position="213"/>
    </location>
</feature>
<dbReference type="PANTHER" id="PTHR46771">
    <property type="entry name" value="DETERIN"/>
    <property type="match status" value="1"/>
</dbReference>
<dbReference type="OrthoDB" id="2196114at2759"/>
<evidence type="ECO:0000313" key="5">
    <source>
        <dbReference type="Proteomes" id="UP000654922"/>
    </source>
</evidence>
<feature type="compositionally biased region" description="Basic residues" evidence="3">
    <location>
        <begin position="251"/>
        <end position="265"/>
    </location>
</feature>
<dbReference type="AlphaFoldDB" id="A0A8H6Q4V2"/>
<evidence type="ECO:0000256" key="3">
    <source>
        <dbReference type="SAM" id="MobiDB-lite"/>
    </source>
</evidence>
<dbReference type="PANTHER" id="PTHR46771:SF5">
    <property type="entry name" value="DETERIN"/>
    <property type="match status" value="1"/>
</dbReference>
<feature type="compositionally biased region" description="Acidic residues" evidence="3">
    <location>
        <begin position="627"/>
        <end position="661"/>
    </location>
</feature>
<organism evidence="4 5">
    <name type="scientific">Aspergillus felis</name>
    <dbReference type="NCBI Taxonomy" id="1287682"/>
    <lineage>
        <taxon>Eukaryota</taxon>
        <taxon>Fungi</taxon>
        <taxon>Dikarya</taxon>
        <taxon>Ascomycota</taxon>
        <taxon>Pezizomycotina</taxon>
        <taxon>Eurotiomycetes</taxon>
        <taxon>Eurotiomycetidae</taxon>
        <taxon>Eurotiales</taxon>
        <taxon>Aspergillaceae</taxon>
        <taxon>Aspergillus</taxon>
        <taxon>Aspergillus subgen. Fumigati</taxon>
    </lineage>
</organism>
<protein>
    <recommendedName>
        <fullName evidence="6">Chromosome segregation protein BIR1</fullName>
    </recommendedName>
</protein>
<evidence type="ECO:0000256" key="2">
    <source>
        <dbReference type="ARBA" id="ARBA00022833"/>
    </source>
</evidence>
<dbReference type="SMART" id="SM00238">
    <property type="entry name" value="BIR"/>
    <property type="match status" value="2"/>
</dbReference>
<dbReference type="CDD" id="cd00022">
    <property type="entry name" value="BIR"/>
    <property type="match status" value="2"/>
</dbReference>
<feature type="compositionally biased region" description="Low complexity" evidence="3">
    <location>
        <begin position="730"/>
        <end position="742"/>
    </location>
</feature>
<dbReference type="EMBL" id="JACBAE010001305">
    <property type="protein sequence ID" value="KAF7166358.1"/>
    <property type="molecule type" value="Genomic_DNA"/>
</dbReference>
<reference evidence="4" key="1">
    <citation type="submission" date="2020-06" db="EMBL/GenBank/DDBJ databases">
        <title>Draft genome sequences of strains closely related to Aspergillus parafelis and Aspergillus hiratsukae.</title>
        <authorList>
            <person name="Dos Santos R.A.C."/>
            <person name="Rivero-Menendez O."/>
            <person name="Steenwyk J.L."/>
            <person name="Mead M.E."/>
            <person name="Goldman G.H."/>
            <person name="Alastruey-Izquierdo A."/>
            <person name="Rokas A."/>
        </authorList>
    </citation>
    <scope>NUCLEOTIDE SEQUENCE</scope>
    <source>
        <strain evidence="4">CNM-CM5623</strain>
    </source>
</reference>
<feature type="compositionally biased region" description="Basic residues" evidence="3">
    <location>
        <begin position="369"/>
        <end position="382"/>
    </location>
</feature>
<evidence type="ECO:0000256" key="1">
    <source>
        <dbReference type="ARBA" id="ARBA00022723"/>
    </source>
</evidence>
<dbReference type="SUPFAM" id="SSF57924">
    <property type="entry name" value="Inhibitor of apoptosis (IAP) repeat"/>
    <property type="match status" value="2"/>
</dbReference>
<feature type="compositionally biased region" description="Polar residues" evidence="3">
    <location>
        <begin position="743"/>
        <end position="762"/>
    </location>
</feature>
<dbReference type="InterPro" id="IPR051190">
    <property type="entry name" value="Baculoviral_IAP"/>
</dbReference>
<accession>A0A8H6Q4V2</accession>
<dbReference type="Gene3D" id="1.10.1170.10">
    <property type="entry name" value="Inhibitor Of Apoptosis Protein (2mihbC-IAP-1), Chain A"/>
    <property type="match status" value="2"/>
</dbReference>
<feature type="compositionally biased region" description="Acidic residues" evidence="3">
    <location>
        <begin position="272"/>
        <end position="282"/>
    </location>
</feature>
<feature type="compositionally biased region" description="Polar residues" evidence="3">
    <location>
        <begin position="774"/>
        <end position="788"/>
    </location>
</feature>
<dbReference type="InterPro" id="IPR001370">
    <property type="entry name" value="BIR_rpt"/>
</dbReference>
<feature type="compositionally biased region" description="Basic and acidic residues" evidence="3">
    <location>
        <begin position="616"/>
        <end position="626"/>
    </location>
</feature>
<feature type="compositionally biased region" description="Basic and acidic residues" evidence="3">
    <location>
        <begin position="442"/>
        <end position="478"/>
    </location>
</feature>
<feature type="region of interest" description="Disordered" evidence="3">
    <location>
        <begin position="198"/>
        <end position="788"/>
    </location>
</feature>
<feature type="compositionally biased region" description="Basic and acidic residues" evidence="3">
    <location>
        <begin position="599"/>
        <end position="608"/>
    </location>
</feature>
<comment type="caution">
    <text evidence="4">The sequence shown here is derived from an EMBL/GenBank/DDBJ whole genome shotgun (WGS) entry which is preliminary data.</text>
</comment>
<feature type="compositionally biased region" description="Polar residues" evidence="3">
    <location>
        <begin position="700"/>
        <end position="718"/>
    </location>
</feature>
<feature type="compositionally biased region" description="Basic and acidic residues" evidence="3">
    <location>
        <begin position="497"/>
        <end position="513"/>
    </location>
</feature>
<gene>
    <name evidence="4" type="ORF">CNMCM5623_000063</name>
</gene>
<proteinExistence type="predicted"/>
<feature type="compositionally biased region" description="Basic residues" evidence="3">
    <location>
        <begin position="430"/>
        <end position="441"/>
    </location>
</feature>
<evidence type="ECO:0000313" key="4">
    <source>
        <dbReference type="EMBL" id="KAF7166358.1"/>
    </source>
</evidence>